<gene>
    <name evidence="1" type="ORF">YP76_17730</name>
</gene>
<evidence type="ECO:0000313" key="1">
    <source>
        <dbReference type="EMBL" id="KKW90896.1"/>
    </source>
</evidence>
<dbReference type="Proteomes" id="UP000033874">
    <property type="component" value="Unassembled WGS sequence"/>
</dbReference>
<dbReference type="InterPro" id="IPR053842">
    <property type="entry name" value="NikA-like"/>
</dbReference>
<keyword evidence="2" id="KW-1185">Reference proteome</keyword>
<sequence>MTVRLDRATLDAFDALAEGRGGRSALLRSLLDQAMRQAGDAPKVQARTEPSTNRISFRVTEAELAVLDARAAERGTDRAGWVKALMRRHIGLKGNVDDGLRDSLAPVRLQLQRIGRNLNQAMRAGNAAMMADSGLQIERELRRITEMRQDINEQIAALGDALRGDLAFWKVAD</sequence>
<name>A0A0M3APP7_9SPHN</name>
<accession>A0A0M3APP7</accession>
<comment type="caution">
    <text evidence="1">The sequence shown here is derived from an EMBL/GenBank/DDBJ whole genome shotgun (WGS) entry which is preliminary data.</text>
</comment>
<dbReference type="PATRIC" id="fig|56193.3.peg.3714"/>
<dbReference type="STRING" id="56193.YP76_17730"/>
<dbReference type="EMBL" id="LBIC01000008">
    <property type="protein sequence ID" value="KKW90896.1"/>
    <property type="molecule type" value="Genomic_DNA"/>
</dbReference>
<dbReference type="Pfam" id="PF21983">
    <property type="entry name" value="NikA-like"/>
    <property type="match status" value="1"/>
</dbReference>
<protein>
    <recommendedName>
        <fullName evidence="3">Mobilization protein</fullName>
    </recommendedName>
</protein>
<organism evidence="1 2">
    <name type="scientific">Sphingobium chungbukense</name>
    <dbReference type="NCBI Taxonomy" id="56193"/>
    <lineage>
        <taxon>Bacteria</taxon>
        <taxon>Pseudomonadati</taxon>
        <taxon>Pseudomonadota</taxon>
        <taxon>Alphaproteobacteria</taxon>
        <taxon>Sphingomonadales</taxon>
        <taxon>Sphingomonadaceae</taxon>
        <taxon>Sphingobium</taxon>
    </lineage>
</organism>
<evidence type="ECO:0000313" key="2">
    <source>
        <dbReference type="Proteomes" id="UP000033874"/>
    </source>
</evidence>
<dbReference type="AlphaFoldDB" id="A0A0M3APP7"/>
<evidence type="ECO:0008006" key="3">
    <source>
        <dbReference type="Google" id="ProtNLM"/>
    </source>
</evidence>
<proteinExistence type="predicted"/>
<reference evidence="1 2" key="1">
    <citation type="submission" date="2015-04" db="EMBL/GenBank/DDBJ databases">
        <title>Genome sequence of aromatic hydrocarbons-degrading Sphingobium chungbukense DJ77.</title>
        <authorList>
            <person name="Kim Y.-C."/>
            <person name="Chae J.-C."/>
        </authorList>
    </citation>
    <scope>NUCLEOTIDE SEQUENCE [LARGE SCALE GENOMIC DNA]</scope>
    <source>
        <strain evidence="1 2">DJ77</strain>
    </source>
</reference>